<dbReference type="SMART" id="SM00849">
    <property type="entry name" value="Lactamase_B"/>
    <property type="match status" value="1"/>
</dbReference>
<keyword evidence="4 6" id="KW-1133">Transmembrane helix</keyword>
<evidence type="ECO:0000259" key="7">
    <source>
        <dbReference type="SMART" id="SM00849"/>
    </source>
</evidence>
<proteinExistence type="inferred from homology"/>
<evidence type="ECO:0000256" key="6">
    <source>
        <dbReference type="SAM" id="Phobius"/>
    </source>
</evidence>
<evidence type="ECO:0000313" key="8">
    <source>
        <dbReference type="EMBL" id="MBF4695520.1"/>
    </source>
</evidence>
<evidence type="ECO:0000256" key="4">
    <source>
        <dbReference type="ARBA" id="ARBA00022989"/>
    </source>
</evidence>
<evidence type="ECO:0000256" key="3">
    <source>
        <dbReference type="ARBA" id="ARBA00022692"/>
    </source>
</evidence>
<reference evidence="8 9" key="1">
    <citation type="submission" date="2020-11" db="EMBL/GenBank/DDBJ databases">
        <title>Fusibacter basophilias sp. nov.</title>
        <authorList>
            <person name="Qiu D."/>
        </authorList>
    </citation>
    <scope>NUCLEOTIDE SEQUENCE [LARGE SCALE GENOMIC DNA]</scope>
    <source>
        <strain evidence="8 9">Q10-2</strain>
    </source>
</reference>
<dbReference type="EMBL" id="JADKNH010000017">
    <property type="protein sequence ID" value="MBF4695520.1"/>
    <property type="molecule type" value="Genomic_DNA"/>
</dbReference>
<evidence type="ECO:0000256" key="5">
    <source>
        <dbReference type="ARBA" id="ARBA00023136"/>
    </source>
</evidence>
<keyword evidence="3 6" id="KW-0812">Transmembrane</keyword>
<evidence type="ECO:0000256" key="1">
    <source>
        <dbReference type="ARBA" id="ARBA00004141"/>
    </source>
</evidence>
<dbReference type="Pfam" id="PF01169">
    <property type="entry name" value="GDT1"/>
    <property type="match status" value="2"/>
</dbReference>
<evidence type="ECO:0000256" key="2">
    <source>
        <dbReference type="ARBA" id="ARBA00009190"/>
    </source>
</evidence>
<dbReference type="InterPro" id="IPR036866">
    <property type="entry name" value="RibonucZ/Hydroxyglut_hydro"/>
</dbReference>
<dbReference type="PANTHER" id="PTHR12608:SF1">
    <property type="entry name" value="TRANSMEMBRANE PROTEIN 165"/>
    <property type="match status" value="1"/>
</dbReference>
<dbReference type="Gene3D" id="3.60.15.10">
    <property type="entry name" value="Ribonuclease Z/Hydroxyacylglutathione hydrolase-like"/>
    <property type="match status" value="1"/>
</dbReference>
<comment type="similarity">
    <text evidence="2">Belongs to the GDT1 family.</text>
</comment>
<dbReference type="RefSeq" id="WP_194703759.1">
    <property type="nucleotide sequence ID" value="NZ_JADKNH010000017.1"/>
</dbReference>
<keyword evidence="5 6" id="KW-0472">Membrane</keyword>
<feature type="transmembrane region" description="Helical" evidence="6">
    <location>
        <begin position="164"/>
        <end position="183"/>
    </location>
</feature>
<dbReference type="InterPro" id="IPR001727">
    <property type="entry name" value="GDT1-like"/>
</dbReference>
<feature type="transmembrane region" description="Helical" evidence="6">
    <location>
        <begin position="65"/>
        <end position="84"/>
    </location>
</feature>
<feature type="transmembrane region" description="Helical" evidence="6">
    <location>
        <begin position="195"/>
        <end position="215"/>
    </location>
</feature>
<dbReference type="Proteomes" id="UP000614200">
    <property type="component" value="Unassembled WGS sequence"/>
</dbReference>
<comment type="subcellular location">
    <subcellularLocation>
        <location evidence="1">Membrane</location>
        <topology evidence="1">Multi-pass membrane protein</topology>
    </subcellularLocation>
</comment>
<sequence>MIGEIIKAFILIFIAEMGDKTQILAMAFATRFPVKKVLLGIGIGAFLNHGLAVLLGSYLSSVVPISTIQMIAGAAFVGFAIWTLKIEEDEDDEEPKFQFGPVGTVSLAFFLGELGDKTQLTAITLAADAKYPFFILVGTVAGMIATGALGIIVGKKMGDKVPEIGIKLFAATIFMFFGIQKLFSTVPEAYLQVKYVLPVLVILLGLTGFMVVKLFRHRKAGIQSAYRAKAQLLHNYYEHIREDLDSICMGTEYCKTCSGEACIIGHAKKRINAIIEDKEAMIPDVEEISVINSKPFSQAKAMDSLVDTLWLLENIENHSEIQMAHMMRKKMEIILLGKEVDPYECYDAYIEKIMTVNKDLAKEVRRQFNLRKPIEQRIINVGNRISNIYLVESKEGYILVDTGYEAYFETFKSELQKNNIGLDEIAYIFVTHAHDDHVGFLNQLMAETTAQIITHHKAVPQLAKGQNSFKGGCSTRLAWLFCQVMKLAGKGEHKFQPVEVSDRFLIIKEQNRAKIEELLSGKIIDLPGHTQDSIGLLLNDEILFCGDAVMNGLPSRHHIIIWIEDILEYKNSWKKMMALDYRKVYPAHGKPISKDRIISNFKSLKKIKSYRLSS</sequence>
<feature type="transmembrane region" description="Helical" evidence="6">
    <location>
        <begin position="37"/>
        <end position="59"/>
    </location>
</feature>
<dbReference type="Pfam" id="PF00753">
    <property type="entry name" value="Lactamase_B"/>
    <property type="match status" value="1"/>
</dbReference>
<gene>
    <name evidence="8" type="ORF">ISU02_20700</name>
</gene>
<keyword evidence="9" id="KW-1185">Reference proteome</keyword>
<comment type="caution">
    <text evidence="8">The sequence shown here is derived from an EMBL/GenBank/DDBJ whole genome shotgun (WGS) entry which is preliminary data.</text>
</comment>
<accession>A0ABS0A059</accession>
<feature type="transmembrane region" description="Helical" evidence="6">
    <location>
        <begin position="132"/>
        <end position="152"/>
    </location>
</feature>
<dbReference type="PANTHER" id="PTHR12608">
    <property type="entry name" value="TRANSMEMBRANE PROTEIN HTP-1 RELATED"/>
    <property type="match status" value="1"/>
</dbReference>
<dbReference type="SUPFAM" id="SSF56281">
    <property type="entry name" value="Metallo-hydrolase/oxidoreductase"/>
    <property type="match status" value="1"/>
</dbReference>
<name>A0ABS0A059_9FIRM</name>
<organism evidence="8 9">
    <name type="scientific">Fusibacter ferrireducens</name>
    <dbReference type="NCBI Taxonomy" id="2785058"/>
    <lineage>
        <taxon>Bacteria</taxon>
        <taxon>Bacillati</taxon>
        <taxon>Bacillota</taxon>
        <taxon>Clostridia</taxon>
        <taxon>Eubacteriales</taxon>
        <taxon>Eubacteriales Family XII. Incertae Sedis</taxon>
        <taxon>Fusibacter</taxon>
    </lineage>
</organism>
<protein>
    <submittedName>
        <fullName evidence="8">TMEM165/GDT1 family protein</fullName>
    </submittedName>
</protein>
<feature type="domain" description="Metallo-beta-lactamase" evidence="7">
    <location>
        <begin position="385"/>
        <end position="588"/>
    </location>
</feature>
<evidence type="ECO:0000313" key="9">
    <source>
        <dbReference type="Proteomes" id="UP000614200"/>
    </source>
</evidence>
<dbReference type="InterPro" id="IPR001279">
    <property type="entry name" value="Metallo-B-lactamas"/>
</dbReference>